<keyword evidence="5" id="KW-1185">Reference proteome</keyword>
<keyword evidence="1" id="KW-0158">Chromosome</keyword>
<dbReference type="CDD" id="cd00074">
    <property type="entry name" value="HFD_H2A"/>
    <property type="match status" value="1"/>
</dbReference>
<evidence type="ECO:0000256" key="1">
    <source>
        <dbReference type="RuleBase" id="RU003767"/>
    </source>
</evidence>
<evidence type="ECO:0000313" key="5">
    <source>
        <dbReference type="Proteomes" id="UP001346149"/>
    </source>
</evidence>
<dbReference type="GO" id="GO:0005634">
    <property type="term" value="C:nucleus"/>
    <property type="evidence" value="ECO:0007669"/>
    <property type="project" value="UniProtKB-SubCell"/>
</dbReference>
<accession>A0AAN7MBB3</accession>
<name>A0AAN7MBB3_TRANT</name>
<keyword evidence="1" id="KW-0238">DNA-binding</keyword>
<evidence type="ECO:0000259" key="3">
    <source>
        <dbReference type="Pfam" id="PF16211"/>
    </source>
</evidence>
<dbReference type="EMBL" id="JAXQNO010000002">
    <property type="protein sequence ID" value="KAK4802815.1"/>
    <property type="molecule type" value="Genomic_DNA"/>
</dbReference>
<dbReference type="AlphaFoldDB" id="A0AAN7MBB3"/>
<proteinExistence type="inferred from homology"/>
<keyword evidence="2" id="KW-0812">Transmembrane</keyword>
<dbReference type="InterPro" id="IPR009072">
    <property type="entry name" value="Histone-fold"/>
</dbReference>
<comment type="subunit">
    <text evidence="1">The nucleosome is a histone octamer containing two molecules each of H2A, H2B, H3 and H4 assembled in one H3-H4 heterotetramer and two H2A-H2B heterodimers. The octamer wraps approximately 147 bp of DNA.</text>
</comment>
<organism evidence="4 5">
    <name type="scientific">Trapa natans</name>
    <name type="common">Water chestnut</name>
    <dbReference type="NCBI Taxonomy" id="22666"/>
    <lineage>
        <taxon>Eukaryota</taxon>
        <taxon>Viridiplantae</taxon>
        <taxon>Streptophyta</taxon>
        <taxon>Embryophyta</taxon>
        <taxon>Tracheophyta</taxon>
        <taxon>Spermatophyta</taxon>
        <taxon>Magnoliopsida</taxon>
        <taxon>eudicotyledons</taxon>
        <taxon>Gunneridae</taxon>
        <taxon>Pentapetalae</taxon>
        <taxon>rosids</taxon>
        <taxon>malvids</taxon>
        <taxon>Myrtales</taxon>
        <taxon>Lythraceae</taxon>
        <taxon>Trapa</taxon>
    </lineage>
</organism>
<comment type="subcellular location">
    <subcellularLocation>
        <location evidence="1">Nucleus</location>
    </subcellularLocation>
</comment>
<keyword evidence="2" id="KW-0472">Membrane</keyword>
<dbReference type="GO" id="GO:0030527">
    <property type="term" value="F:structural constituent of chromatin"/>
    <property type="evidence" value="ECO:0007669"/>
    <property type="project" value="InterPro"/>
</dbReference>
<comment type="similarity">
    <text evidence="1">Belongs to the histone H2A family.</text>
</comment>
<protein>
    <recommendedName>
        <fullName evidence="1">Histone H2A</fullName>
    </recommendedName>
</protein>
<comment type="caution">
    <text evidence="4">The sequence shown here is derived from an EMBL/GenBank/DDBJ whole genome shotgun (WGS) entry which is preliminary data.</text>
</comment>
<dbReference type="InterPro" id="IPR032454">
    <property type="entry name" value="Histone_H2A_C"/>
</dbReference>
<evidence type="ECO:0000256" key="2">
    <source>
        <dbReference type="SAM" id="Phobius"/>
    </source>
</evidence>
<dbReference type="SMART" id="SM00414">
    <property type="entry name" value="H2A"/>
    <property type="match status" value="1"/>
</dbReference>
<reference evidence="4 5" key="1">
    <citation type="journal article" date="2023" name="Hortic Res">
        <title>Pangenome of water caltrop reveals structural variations and asymmetric subgenome divergence after allopolyploidization.</title>
        <authorList>
            <person name="Zhang X."/>
            <person name="Chen Y."/>
            <person name="Wang L."/>
            <person name="Yuan Y."/>
            <person name="Fang M."/>
            <person name="Shi L."/>
            <person name="Lu R."/>
            <person name="Comes H.P."/>
            <person name="Ma Y."/>
            <person name="Chen Y."/>
            <person name="Huang G."/>
            <person name="Zhou Y."/>
            <person name="Zheng Z."/>
            <person name="Qiu Y."/>
        </authorList>
    </citation>
    <scope>NUCLEOTIDE SEQUENCE [LARGE SCALE GENOMIC DNA]</scope>
    <source>
        <strain evidence="4">F231</strain>
    </source>
</reference>
<keyword evidence="2" id="KW-1133">Transmembrane helix</keyword>
<feature type="domain" description="Histone H2A C-terminal" evidence="3">
    <location>
        <begin position="61"/>
        <end position="82"/>
    </location>
</feature>
<dbReference type="PANTHER" id="PTHR23430">
    <property type="entry name" value="HISTONE H2A"/>
    <property type="match status" value="1"/>
</dbReference>
<dbReference type="Pfam" id="PF16211">
    <property type="entry name" value="Histone_H2A_C"/>
    <property type="match status" value="1"/>
</dbReference>
<dbReference type="GO" id="GO:0000786">
    <property type="term" value="C:nucleosome"/>
    <property type="evidence" value="ECO:0007669"/>
    <property type="project" value="UniProtKB-KW"/>
</dbReference>
<feature type="transmembrane region" description="Helical" evidence="2">
    <location>
        <begin position="15"/>
        <end position="35"/>
    </location>
</feature>
<dbReference type="GO" id="GO:0046982">
    <property type="term" value="F:protein heterodimerization activity"/>
    <property type="evidence" value="ECO:0007669"/>
    <property type="project" value="InterPro"/>
</dbReference>
<dbReference type="SUPFAM" id="SSF47113">
    <property type="entry name" value="Histone-fold"/>
    <property type="match status" value="1"/>
</dbReference>
<dbReference type="Proteomes" id="UP001346149">
    <property type="component" value="Unassembled WGS sequence"/>
</dbReference>
<evidence type="ECO:0000313" key="4">
    <source>
        <dbReference type="EMBL" id="KAK4802815.1"/>
    </source>
</evidence>
<dbReference type="GO" id="GO:0003677">
    <property type="term" value="F:DNA binding"/>
    <property type="evidence" value="ECO:0007669"/>
    <property type="project" value="UniProtKB-KW"/>
</dbReference>
<dbReference type="PRINTS" id="PR00620">
    <property type="entry name" value="HISTONEH2A"/>
</dbReference>
<dbReference type="InterPro" id="IPR002119">
    <property type="entry name" value="Histone_H2A"/>
</dbReference>
<keyword evidence="1" id="KW-0539">Nucleus</keyword>
<keyword evidence="1" id="KW-0544">Nucleosome core</keyword>
<sequence>MVKYKKWKFAKRIGVGAPVYLSIVLEYLAAVVLELTRNATRNKKKTRIVLQHIQLAVRNDDELSKLLGSITIANEGVLPNIH</sequence>
<dbReference type="Gene3D" id="1.10.20.10">
    <property type="entry name" value="Histone, subunit A"/>
    <property type="match status" value="1"/>
</dbReference>
<gene>
    <name evidence="4" type="ORF">SAY86_001018</name>
</gene>